<comment type="subcellular location">
    <subcellularLocation>
        <location evidence="1">Cell membrane</location>
        <topology evidence="1">Multi-pass membrane protein</topology>
    </subcellularLocation>
</comment>
<feature type="transmembrane region" description="Helical" evidence="8">
    <location>
        <begin position="7"/>
        <end position="26"/>
    </location>
</feature>
<comment type="similarity">
    <text evidence="2">Belongs to the DoxX family.</text>
</comment>
<dbReference type="GO" id="GO:0005886">
    <property type="term" value="C:plasma membrane"/>
    <property type="evidence" value="ECO:0007669"/>
    <property type="project" value="UniProtKB-SubCell"/>
</dbReference>
<dbReference type="STRING" id="502025.Hoch_2014"/>
<proteinExistence type="inferred from homology"/>
<feature type="region of interest" description="Disordered" evidence="7">
    <location>
        <begin position="139"/>
        <end position="179"/>
    </location>
</feature>
<protein>
    <submittedName>
        <fullName evidence="9">DoxX family protein</fullName>
    </submittedName>
</protein>
<dbReference type="KEGG" id="hoh:Hoch_2014"/>
<dbReference type="InterPro" id="IPR051907">
    <property type="entry name" value="DoxX-like_oxidoreductase"/>
</dbReference>
<feature type="transmembrane region" description="Helical" evidence="8">
    <location>
        <begin position="46"/>
        <end position="71"/>
    </location>
</feature>
<dbReference type="eggNOG" id="COG2259">
    <property type="taxonomic scope" value="Bacteria"/>
</dbReference>
<feature type="transmembrane region" description="Helical" evidence="8">
    <location>
        <begin position="78"/>
        <end position="99"/>
    </location>
</feature>
<dbReference type="PANTHER" id="PTHR33452">
    <property type="entry name" value="OXIDOREDUCTASE CATD-RELATED"/>
    <property type="match status" value="1"/>
</dbReference>
<evidence type="ECO:0000313" key="10">
    <source>
        <dbReference type="Proteomes" id="UP000001880"/>
    </source>
</evidence>
<sequence>MSKIQRIGVVLIRVVIALMLAIHGIARMRFGMVDELGSFLETQGVPLAGVAAYLITGVEILGGTSLALGFFVTPLCAWFALQLVLGIVYVHASAGWFVVGFGHDGMEYSVVLIAALLAVALLDRGVDPFAPVAELPPAADGVVDGGDGGVDGGADAATEADDSQAEASADGRVYRPAVQ</sequence>
<feature type="transmembrane region" description="Helical" evidence="8">
    <location>
        <begin position="105"/>
        <end position="122"/>
    </location>
</feature>
<dbReference type="EMBL" id="CP001804">
    <property type="protein sequence ID" value="ACY14559.1"/>
    <property type="molecule type" value="Genomic_DNA"/>
</dbReference>
<evidence type="ECO:0000256" key="8">
    <source>
        <dbReference type="SAM" id="Phobius"/>
    </source>
</evidence>
<keyword evidence="5 8" id="KW-1133">Transmembrane helix</keyword>
<gene>
    <name evidence="9" type="ordered locus">Hoch_2014</name>
</gene>
<evidence type="ECO:0000256" key="1">
    <source>
        <dbReference type="ARBA" id="ARBA00004651"/>
    </source>
</evidence>
<keyword evidence="3" id="KW-1003">Cell membrane</keyword>
<evidence type="ECO:0000313" key="9">
    <source>
        <dbReference type="EMBL" id="ACY14559.1"/>
    </source>
</evidence>
<evidence type="ECO:0000256" key="6">
    <source>
        <dbReference type="ARBA" id="ARBA00023136"/>
    </source>
</evidence>
<evidence type="ECO:0000256" key="5">
    <source>
        <dbReference type="ARBA" id="ARBA00022989"/>
    </source>
</evidence>
<dbReference type="InterPro" id="IPR032808">
    <property type="entry name" value="DoxX"/>
</dbReference>
<evidence type="ECO:0000256" key="7">
    <source>
        <dbReference type="SAM" id="MobiDB-lite"/>
    </source>
</evidence>
<keyword evidence="10" id="KW-1185">Reference proteome</keyword>
<dbReference type="PANTHER" id="PTHR33452:SF1">
    <property type="entry name" value="INNER MEMBRANE PROTEIN YPHA-RELATED"/>
    <property type="match status" value="1"/>
</dbReference>
<evidence type="ECO:0000256" key="4">
    <source>
        <dbReference type="ARBA" id="ARBA00022692"/>
    </source>
</evidence>
<keyword evidence="6 8" id="KW-0472">Membrane</keyword>
<keyword evidence="4 8" id="KW-0812">Transmembrane</keyword>
<dbReference type="HOGENOM" id="CLU_1501500_0_0_7"/>
<dbReference type="RefSeq" id="WP_012827167.1">
    <property type="nucleotide sequence ID" value="NC_013440.1"/>
</dbReference>
<accession>D0LFV7</accession>
<dbReference type="OrthoDB" id="8778559at2"/>
<feature type="compositionally biased region" description="Gly residues" evidence="7">
    <location>
        <begin position="143"/>
        <end position="152"/>
    </location>
</feature>
<evidence type="ECO:0000256" key="2">
    <source>
        <dbReference type="ARBA" id="ARBA00006679"/>
    </source>
</evidence>
<dbReference type="AlphaFoldDB" id="D0LFV7"/>
<evidence type="ECO:0000256" key="3">
    <source>
        <dbReference type="ARBA" id="ARBA00022475"/>
    </source>
</evidence>
<reference evidence="9 10" key="1">
    <citation type="journal article" date="2010" name="Stand. Genomic Sci.">
        <title>Complete genome sequence of Haliangium ochraceum type strain (SMP-2).</title>
        <authorList>
            <consortium name="US DOE Joint Genome Institute (JGI-PGF)"/>
            <person name="Ivanova N."/>
            <person name="Daum C."/>
            <person name="Lang E."/>
            <person name="Abt B."/>
            <person name="Kopitz M."/>
            <person name="Saunders E."/>
            <person name="Lapidus A."/>
            <person name="Lucas S."/>
            <person name="Glavina Del Rio T."/>
            <person name="Nolan M."/>
            <person name="Tice H."/>
            <person name="Copeland A."/>
            <person name="Cheng J.F."/>
            <person name="Chen F."/>
            <person name="Bruce D."/>
            <person name="Goodwin L."/>
            <person name="Pitluck S."/>
            <person name="Mavromatis K."/>
            <person name="Pati A."/>
            <person name="Mikhailova N."/>
            <person name="Chen A."/>
            <person name="Palaniappan K."/>
            <person name="Land M."/>
            <person name="Hauser L."/>
            <person name="Chang Y.J."/>
            <person name="Jeffries C.D."/>
            <person name="Detter J.C."/>
            <person name="Brettin T."/>
            <person name="Rohde M."/>
            <person name="Goker M."/>
            <person name="Bristow J."/>
            <person name="Markowitz V."/>
            <person name="Eisen J.A."/>
            <person name="Hugenholtz P."/>
            <person name="Kyrpides N.C."/>
            <person name="Klenk H.P."/>
        </authorList>
    </citation>
    <scope>NUCLEOTIDE SEQUENCE [LARGE SCALE GENOMIC DNA]</scope>
    <source>
        <strain evidence="10">DSM 14365 / CIP 107738 / JCM 11303 / AJ 13395 / SMP-2</strain>
    </source>
</reference>
<dbReference type="Proteomes" id="UP000001880">
    <property type="component" value="Chromosome"/>
</dbReference>
<organism evidence="9 10">
    <name type="scientific">Haliangium ochraceum (strain DSM 14365 / JCM 11303 / SMP-2)</name>
    <dbReference type="NCBI Taxonomy" id="502025"/>
    <lineage>
        <taxon>Bacteria</taxon>
        <taxon>Pseudomonadati</taxon>
        <taxon>Myxococcota</taxon>
        <taxon>Polyangia</taxon>
        <taxon>Haliangiales</taxon>
        <taxon>Kofleriaceae</taxon>
        <taxon>Haliangium</taxon>
    </lineage>
</organism>
<dbReference type="Pfam" id="PF07681">
    <property type="entry name" value="DoxX"/>
    <property type="match status" value="1"/>
</dbReference>
<name>D0LFV7_HALO1</name>